<accession>A0ABZ1HFL7</accession>
<evidence type="ECO:0000259" key="5">
    <source>
        <dbReference type="SMART" id="SM00421"/>
    </source>
</evidence>
<reference evidence="6 7" key="1">
    <citation type="submission" date="2022-10" db="EMBL/GenBank/DDBJ databases">
        <title>The complete genomes of actinobacterial strains from the NBC collection.</title>
        <authorList>
            <person name="Joergensen T.S."/>
            <person name="Alvarez Arevalo M."/>
            <person name="Sterndorff E.B."/>
            <person name="Faurdal D."/>
            <person name="Vuksanovic O."/>
            <person name="Mourched A.-S."/>
            <person name="Charusanti P."/>
            <person name="Shaw S."/>
            <person name="Blin K."/>
            <person name="Weber T."/>
        </authorList>
    </citation>
    <scope>NUCLEOTIDE SEQUENCE [LARGE SCALE GENOMIC DNA]</scope>
    <source>
        <strain evidence="6 7">NBC 01752</strain>
    </source>
</reference>
<feature type="region of interest" description="Disordered" evidence="3">
    <location>
        <begin position="181"/>
        <end position="207"/>
    </location>
</feature>
<protein>
    <submittedName>
        <fullName evidence="6">LuxR family transcriptional regulator</fullName>
    </submittedName>
</protein>
<evidence type="ECO:0000256" key="2">
    <source>
        <dbReference type="ARBA" id="ARBA00022840"/>
    </source>
</evidence>
<evidence type="ECO:0000313" key="6">
    <source>
        <dbReference type="EMBL" id="WSD16090.1"/>
    </source>
</evidence>
<dbReference type="InterPro" id="IPR000792">
    <property type="entry name" value="Tscrpt_reg_LuxR_C"/>
</dbReference>
<dbReference type="Pfam" id="PF00196">
    <property type="entry name" value="GerE"/>
    <property type="match status" value="1"/>
</dbReference>
<dbReference type="InterPro" id="IPR011990">
    <property type="entry name" value="TPR-like_helical_dom_sf"/>
</dbReference>
<gene>
    <name evidence="6" type="ORF">OHB35_24130</name>
</gene>
<dbReference type="Gene3D" id="1.25.40.10">
    <property type="entry name" value="Tetratricopeptide repeat domain"/>
    <property type="match status" value="1"/>
</dbReference>
<dbReference type="Gene3D" id="1.10.10.10">
    <property type="entry name" value="Winged helix-like DNA-binding domain superfamily/Winged helix DNA-binding domain"/>
    <property type="match status" value="1"/>
</dbReference>
<dbReference type="SMART" id="SM00421">
    <property type="entry name" value="HTH_LUXR"/>
    <property type="match status" value="1"/>
</dbReference>
<evidence type="ECO:0000259" key="4">
    <source>
        <dbReference type="SMART" id="SM00382"/>
    </source>
</evidence>
<keyword evidence="2" id="KW-0067">ATP-binding</keyword>
<dbReference type="InterPro" id="IPR027417">
    <property type="entry name" value="P-loop_NTPase"/>
</dbReference>
<evidence type="ECO:0000313" key="7">
    <source>
        <dbReference type="Proteomes" id="UP001340816"/>
    </source>
</evidence>
<dbReference type="PANTHER" id="PTHR16305">
    <property type="entry name" value="TESTICULAR SOLUBLE ADENYLYL CYCLASE"/>
    <property type="match status" value="1"/>
</dbReference>
<dbReference type="Proteomes" id="UP001340816">
    <property type="component" value="Chromosome"/>
</dbReference>
<dbReference type="SUPFAM" id="SSF52540">
    <property type="entry name" value="P-loop containing nucleoside triphosphate hydrolases"/>
    <property type="match status" value="1"/>
</dbReference>
<name>A0ABZ1HFL7_STRPH</name>
<dbReference type="InterPro" id="IPR016032">
    <property type="entry name" value="Sig_transdc_resp-reg_C-effctor"/>
</dbReference>
<dbReference type="CDD" id="cd06170">
    <property type="entry name" value="LuxR_C_like"/>
    <property type="match status" value="1"/>
</dbReference>
<dbReference type="EMBL" id="CP109135">
    <property type="protein sequence ID" value="WSD16090.1"/>
    <property type="molecule type" value="Genomic_DNA"/>
</dbReference>
<sequence length="994" mass="107332">MAARTDTELVFGGTAARFHGPGEDLLGRTAESDEADDHLRDPAGPRLLLVRGERGIGRTVFAHATAERLRAGGIAVLPVDCVPGDGEHPQLLALRLVMALEEHRSATTKRTPTRKPAAEALSAMKHDDRTAMAEALAAALAGPTPTVVLVDDAHHADAESLALLDEVDFDRVPPGIRLLLTAARHTEPARRSPSPGSGSGSGSGQAMDRLADNRAAHTIALPRLTLEDATAMVAQRLRSAPDADLMRRLHELSRGIPGALDALLVEWTGQDAIRTADGHAFLGTGAPVPLLPDHDRYIAALRALEEPCGTVATALSILWPLGRPAEALVASSTGLPAESVTDGIRTLVDEGILDELPAQPRTPDSAPRGWAFRVPLLAHTVRERLGPVKRSHLSATAVEALWASGATPKDPPPPPLPTPLPTQLLEEADAQTYLPDRIADAGFLVDRDRAVTELTAAAHSLYPDLERRGMLRWHVGAVRLIEEQYDRDLAILRSGQAAAGCGDYRTARTAAEWLVCGPAEGLDPQAVHEAATLLVASAAAEQDWQALSRMGTAHWWEGLPLSAMATVSGRVQALWQLEKWQEALALMLQTERVWQATPGSRALLELFRRVAEYVLGRPDRFIRALALPEEPDLAPSKAFAFNIATFDVLLGIGDLRGAANLLSTRGMRLELLPQPNRFLWHHLNGQWDEALALARRLLVDGGVLNVVPGHHLLPARTAAILLAQGRPTSADRLISSVRGQVNGPLEHVLDHAEAEILRTLGELGRAEEVLRRGLRAADERGSFYGTDELLASLAEVHAEAGHPDRATACLARLERTAEQMNSGRTRLLYLLTSGKILDPDSSEAHRSEAHRSEAHKHLSEAVDLARSRSQPFETAVTLLAAVRANAAPATLLHEAYEHFGEMGATLWRFHTRTAMREAGLTVPGRRQATAENEHLLATLLAEGLTNRQIAGVLRLSEDAVANRLSRLFARTGMRSRTEVVTAVLRGTQITTPHH</sequence>
<dbReference type="InterPro" id="IPR041664">
    <property type="entry name" value="AAA_16"/>
</dbReference>
<keyword evidence="7" id="KW-1185">Reference proteome</keyword>
<dbReference type="RefSeq" id="WP_326759902.1">
    <property type="nucleotide sequence ID" value="NZ_CP109135.1"/>
</dbReference>
<dbReference type="InterPro" id="IPR036388">
    <property type="entry name" value="WH-like_DNA-bd_sf"/>
</dbReference>
<evidence type="ECO:0000256" key="3">
    <source>
        <dbReference type="SAM" id="MobiDB-lite"/>
    </source>
</evidence>
<dbReference type="SUPFAM" id="SSF46894">
    <property type="entry name" value="C-terminal effector domain of the bipartite response regulators"/>
    <property type="match status" value="1"/>
</dbReference>
<dbReference type="SMART" id="SM00382">
    <property type="entry name" value="AAA"/>
    <property type="match status" value="1"/>
</dbReference>
<keyword evidence="1" id="KW-0547">Nucleotide-binding</keyword>
<organism evidence="6 7">
    <name type="scientific">Streptomyces phaeochromogenes</name>
    <dbReference type="NCBI Taxonomy" id="1923"/>
    <lineage>
        <taxon>Bacteria</taxon>
        <taxon>Bacillati</taxon>
        <taxon>Actinomycetota</taxon>
        <taxon>Actinomycetes</taxon>
        <taxon>Kitasatosporales</taxon>
        <taxon>Streptomycetaceae</taxon>
        <taxon>Streptomyces</taxon>
        <taxon>Streptomyces phaeochromogenes group</taxon>
    </lineage>
</organism>
<proteinExistence type="predicted"/>
<dbReference type="PANTHER" id="PTHR16305:SF28">
    <property type="entry name" value="GUANYLATE CYCLASE DOMAIN-CONTAINING PROTEIN"/>
    <property type="match status" value="1"/>
</dbReference>
<feature type="domain" description="HTH luxR-type" evidence="5">
    <location>
        <begin position="926"/>
        <end position="983"/>
    </location>
</feature>
<dbReference type="InterPro" id="IPR003593">
    <property type="entry name" value="AAA+_ATPase"/>
</dbReference>
<feature type="region of interest" description="Disordered" evidence="3">
    <location>
        <begin position="21"/>
        <end position="42"/>
    </location>
</feature>
<evidence type="ECO:0000256" key="1">
    <source>
        <dbReference type="ARBA" id="ARBA00022741"/>
    </source>
</evidence>
<dbReference type="Pfam" id="PF13191">
    <property type="entry name" value="AAA_16"/>
    <property type="match status" value="1"/>
</dbReference>
<feature type="domain" description="AAA+ ATPase" evidence="4">
    <location>
        <begin position="44"/>
        <end position="225"/>
    </location>
</feature>